<evidence type="ECO:0000256" key="1">
    <source>
        <dbReference type="ARBA" id="ARBA00022690"/>
    </source>
</evidence>
<keyword evidence="2" id="KW-0789">Thiol protease inhibitor</keyword>
<feature type="domain" description="Cystatin" evidence="4">
    <location>
        <begin position="32"/>
        <end position="122"/>
    </location>
</feature>
<dbReference type="InterPro" id="IPR046350">
    <property type="entry name" value="Cystatin_sf"/>
</dbReference>
<protein>
    <recommendedName>
        <fullName evidence="4">Cystatin domain-containing protein</fullName>
    </recommendedName>
</protein>
<dbReference type="InterPro" id="IPR000010">
    <property type="entry name" value="Cystatin_dom"/>
</dbReference>
<dbReference type="SUPFAM" id="SSF54403">
    <property type="entry name" value="Cystatin/monellin"/>
    <property type="match status" value="1"/>
</dbReference>
<dbReference type="CDD" id="cd00042">
    <property type="entry name" value="CY"/>
    <property type="match status" value="1"/>
</dbReference>
<dbReference type="Pfam" id="PF16845">
    <property type="entry name" value="SQAPI"/>
    <property type="match status" value="1"/>
</dbReference>
<name>A0ABD2ZQZ5_9GENT</name>
<proteinExistence type="predicted"/>
<keyword evidence="6" id="KW-1185">Reference proteome</keyword>
<evidence type="ECO:0000256" key="3">
    <source>
        <dbReference type="SAM" id="SignalP"/>
    </source>
</evidence>
<dbReference type="GO" id="GO:0004869">
    <property type="term" value="F:cysteine-type endopeptidase inhibitor activity"/>
    <property type="evidence" value="ECO:0007669"/>
    <property type="project" value="UniProtKB-KW"/>
</dbReference>
<dbReference type="PANTHER" id="PTHR47364">
    <property type="entry name" value="CYSTEINE PROTEINASE INHIBITOR 5"/>
    <property type="match status" value="1"/>
</dbReference>
<feature type="signal peptide" evidence="3">
    <location>
        <begin position="1"/>
        <end position="29"/>
    </location>
</feature>
<dbReference type="SMART" id="SM00043">
    <property type="entry name" value="CY"/>
    <property type="match status" value="1"/>
</dbReference>
<reference evidence="5 6" key="1">
    <citation type="submission" date="2024-11" db="EMBL/GenBank/DDBJ databases">
        <title>A near-complete genome assembly of Cinchona calisaya.</title>
        <authorList>
            <person name="Lian D.C."/>
            <person name="Zhao X.W."/>
            <person name="Wei L."/>
        </authorList>
    </citation>
    <scope>NUCLEOTIDE SEQUENCE [LARGE SCALE GENOMIC DNA]</scope>
    <source>
        <tissue evidence="5">Nenye</tissue>
    </source>
</reference>
<comment type="caution">
    <text evidence="5">The sequence shown here is derived from an EMBL/GenBank/DDBJ whole genome shotgun (WGS) entry which is preliminary data.</text>
</comment>
<feature type="chain" id="PRO_5044756460" description="Cystatin domain-containing protein" evidence="3">
    <location>
        <begin position="30"/>
        <end position="128"/>
    </location>
</feature>
<sequence length="128" mass="14247">MALNFHHMLLTILAFLLVSIPFNSNAVAAEKCLLGGYCPRNPNDPLIKNIATFAVVTHNSDSNSSLEFDNVAEAQSQVVKGVNYRLVIKVNETHVIENFPNVYQALVYLGLNGKDDLHLQYFKKLTTV</sequence>
<evidence type="ECO:0000256" key="2">
    <source>
        <dbReference type="ARBA" id="ARBA00022704"/>
    </source>
</evidence>
<dbReference type="EMBL" id="JBJUIK010000007">
    <property type="protein sequence ID" value="KAL3521849.1"/>
    <property type="molecule type" value="Genomic_DNA"/>
</dbReference>
<dbReference type="Gene3D" id="3.10.450.10">
    <property type="match status" value="1"/>
</dbReference>
<evidence type="ECO:0000313" key="6">
    <source>
        <dbReference type="Proteomes" id="UP001630127"/>
    </source>
</evidence>
<dbReference type="Proteomes" id="UP001630127">
    <property type="component" value="Unassembled WGS sequence"/>
</dbReference>
<keyword evidence="1" id="KW-0646">Protease inhibitor</keyword>
<organism evidence="5 6">
    <name type="scientific">Cinchona calisaya</name>
    <dbReference type="NCBI Taxonomy" id="153742"/>
    <lineage>
        <taxon>Eukaryota</taxon>
        <taxon>Viridiplantae</taxon>
        <taxon>Streptophyta</taxon>
        <taxon>Embryophyta</taxon>
        <taxon>Tracheophyta</taxon>
        <taxon>Spermatophyta</taxon>
        <taxon>Magnoliopsida</taxon>
        <taxon>eudicotyledons</taxon>
        <taxon>Gunneridae</taxon>
        <taxon>Pentapetalae</taxon>
        <taxon>asterids</taxon>
        <taxon>lamiids</taxon>
        <taxon>Gentianales</taxon>
        <taxon>Rubiaceae</taxon>
        <taxon>Cinchonoideae</taxon>
        <taxon>Cinchoneae</taxon>
        <taxon>Cinchona</taxon>
    </lineage>
</organism>
<evidence type="ECO:0000313" key="5">
    <source>
        <dbReference type="EMBL" id="KAL3521849.1"/>
    </source>
</evidence>
<gene>
    <name evidence="5" type="ORF">ACH5RR_014683</name>
</gene>
<dbReference type="AlphaFoldDB" id="A0ABD2ZQZ5"/>
<evidence type="ECO:0000259" key="4">
    <source>
        <dbReference type="SMART" id="SM00043"/>
    </source>
</evidence>
<dbReference type="PANTHER" id="PTHR47364:SF2">
    <property type="entry name" value="CYSTEINE PROTEINASE INHIBITOR 5"/>
    <property type="match status" value="1"/>
</dbReference>
<keyword evidence="3" id="KW-0732">Signal</keyword>
<accession>A0ABD2ZQZ5</accession>